<reference evidence="6" key="1">
    <citation type="submission" date="2022-11" db="EMBL/GenBank/DDBJ databases">
        <authorList>
            <person name="Scott C."/>
            <person name="Bruce N."/>
        </authorList>
    </citation>
    <scope>NUCLEOTIDE SEQUENCE</scope>
</reference>
<dbReference type="GO" id="GO:0046982">
    <property type="term" value="F:protein heterodimerization activity"/>
    <property type="evidence" value="ECO:0007669"/>
    <property type="project" value="InterPro"/>
</dbReference>
<dbReference type="Gene3D" id="1.10.20.10">
    <property type="entry name" value="Histone, subunit A"/>
    <property type="match status" value="1"/>
</dbReference>
<accession>A0A9P1H4B3</accession>
<comment type="caution">
    <text evidence="6">The sequence shown here is derived from an EMBL/GenBank/DDBJ whole genome shotgun (WGS) entry which is preliminary data.</text>
</comment>
<keyword evidence="2" id="KW-0805">Transcription regulation</keyword>
<evidence type="ECO:0000259" key="5">
    <source>
        <dbReference type="Pfam" id="PF07524"/>
    </source>
</evidence>
<dbReference type="GO" id="GO:0005634">
    <property type="term" value="C:nucleus"/>
    <property type="evidence" value="ECO:0007669"/>
    <property type="project" value="UniProtKB-SubCell"/>
</dbReference>
<comment type="subcellular location">
    <subcellularLocation>
        <location evidence="1">Nucleus</location>
    </subcellularLocation>
</comment>
<organism evidence="6 7">
    <name type="scientific">Parascedosporium putredinis</name>
    <dbReference type="NCBI Taxonomy" id="1442378"/>
    <lineage>
        <taxon>Eukaryota</taxon>
        <taxon>Fungi</taxon>
        <taxon>Dikarya</taxon>
        <taxon>Ascomycota</taxon>
        <taxon>Pezizomycotina</taxon>
        <taxon>Sordariomycetes</taxon>
        <taxon>Hypocreomycetidae</taxon>
        <taxon>Microascales</taxon>
        <taxon>Microascaceae</taxon>
        <taxon>Parascedosporium</taxon>
    </lineage>
</organism>
<dbReference type="InterPro" id="IPR006565">
    <property type="entry name" value="BTP"/>
</dbReference>
<dbReference type="InterPro" id="IPR009072">
    <property type="entry name" value="Histone-fold"/>
</dbReference>
<sequence length="121" mass="13706">MTTPPAFYHALLRPVVLQILRPTGYYACRPAVLDTFTDLAARYLYMLAEKTAQHAEDNEHAELPPSSTGMDEFLAWFSGPRNKLIRDYAAVDGDPDATDYLSALKRNTARQAKIQNIIRQY</sequence>
<dbReference type="AlphaFoldDB" id="A0A9P1H4B3"/>
<keyword evidence="7" id="KW-1185">Reference proteome</keyword>
<evidence type="ECO:0000256" key="2">
    <source>
        <dbReference type="ARBA" id="ARBA00023015"/>
    </source>
</evidence>
<keyword evidence="4" id="KW-0539">Nucleus</keyword>
<evidence type="ECO:0000256" key="3">
    <source>
        <dbReference type="ARBA" id="ARBA00023163"/>
    </source>
</evidence>
<evidence type="ECO:0000256" key="1">
    <source>
        <dbReference type="ARBA" id="ARBA00004123"/>
    </source>
</evidence>
<evidence type="ECO:0000313" key="7">
    <source>
        <dbReference type="Proteomes" id="UP000838763"/>
    </source>
</evidence>
<dbReference type="Pfam" id="PF07524">
    <property type="entry name" value="Bromo_TP"/>
    <property type="match status" value="1"/>
</dbReference>
<dbReference type="OrthoDB" id="5402929at2759"/>
<gene>
    <name evidence="6" type="ORF">PPNO1_LOCUS6153</name>
</gene>
<name>A0A9P1H4B3_9PEZI</name>
<dbReference type="CDD" id="cd00076">
    <property type="entry name" value="HFD_SF"/>
    <property type="match status" value="1"/>
</dbReference>
<evidence type="ECO:0000256" key="4">
    <source>
        <dbReference type="ARBA" id="ARBA00023242"/>
    </source>
</evidence>
<dbReference type="EMBL" id="CALLCH030000015">
    <property type="protein sequence ID" value="CAI4216499.1"/>
    <property type="molecule type" value="Genomic_DNA"/>
</dbReference>
<keyword evidence="3" id="KW-0804">Transcription</keyword>
<protein>
    <recommendedName>
        <fullName evidence="5">Bromodomain associated domain-containing protein</fullName>
    </recommendedName>
</protein>
<dbReference type="Proteomes" id="UP000838763">
    <property type="component" value="Unassembled WGS sequence"/>
</dbReference>
<evidence type="ECO:0000313" key="6">
    <source>
        <dbReference type="EMBL" id="CAI4216499.1"/>
    </source>
</evidence>
<feature type="domain" description="Bromodomain associated" evidence="5">
    <location>
        <begin position="7"/>
        <end position="56"/>
    </location>
</feature>
<proteinExistence type="predicted"/>